<reference evidence="2 3" key="1">
    <citation type="submission" date="2018-05" db="EMBL/GenBank/DDBJ databases">
        <title>Genomic Encyclopedia of Type Strains, Phase IV (KMG-V): Genome sequencing to study the core and pangenomes of soil and plant-associated prokaryotes.</title>
        <authorList>
            <person name="Whitman W."/>
        </authorList>
    </citation>
    <scope>NUCLEOTIDE SEQUENCE [LARGE SCALE GENOMIC DNA]</scope>
    <source>
        <strain evidence="2 3">SCZa-39</strain>
    </source>
</reference>
<dbReference type="EMBL" id="QEOB01000003">
    <property type="protein sequence ID" value="PVX85816.1"/>
    <property type="molecule type" value="Genomic_DNA"/>
</dbReference>
<evidence type="ECO:0000313" key="3">
    <source>
        <dbReference type="Proteomes" id="UP000245712"/>
    </source>
</evidence>
<accession>A0ABX5KV19</accession>
<protein>
    <submittedName>
        <fullName evidence="2">Nuclease-like protein</fullName>
    </submittedName>
</protein>
<organism evidence="2 3">
    <name type="scientific">Paraburkholderia unamae</name>
    <dbReference type="NCBI Taxonomy" id="219649"/>
    <lineage>
        <taxon>Bacteria</taxon>
        <taxon>Pseudomonadati</taxon>
        <taxon>Pseudomonadota</taxon>
        <taxon>Betaproteobacteria</taxon>
        <taxon>Burkholderiales</taxon>
        <taxon>Burkholderiaceae</taxon>
        <taxon>Paraburkholderia</taxon>
    </lineage>
</organism>
<dbReference type="RefSeq" id="WP_116610308.1">
    <property type="nucleotide sequence ID" value="NZ_QEOB01000003.1"/>
</dbReference>
<gene>
    <name evidence="2" type="ORF">C7402_103394</name>
</gene>
<evidence type="ECO:0000313" key="2">
    <source>
        <dbReference type="EMBL" id="PVX85816.1"/>
    </source>
</evidence>
<dbReference type="Proteomes" id="UP000245712">
    <property type="component" value="Unassembled WGS sequence"/>
</dbReference>
<dbReference type="InterPro" id="IPR011528">
    <property type="entry name" value="NERD"/>
</dbReference>
<evidence type="ECO:0000259" key="1">
    <source>
        <dbReference type="PROSITE" id="PS50965"/>
    </source>
</evidence>
<comment type="caution">
    <text evidence="2">The sequence shown here is derived from an EMBL/GenBank/DDBJ whole genome shotgun (WGS) entry which is preliminary data.</text>
</comment>
<proteinExistence type="predicted"/>
<feature type="domain" description="NERD" evidence="1">
    <location>
        <begin position="53"/>
        <end position="179"/>
    </location>
</feature>
<sequence>MSSGLIVLGVLGFIGYRLSRRGHRRARHSWWASAKRDATAPASAPPLTWAQARGDAGEVTVRAELHRVLGWLCGGNYYLHDSPVLLNIAPGAEFPTAEVDHLAVTPFGIFVIETKNWSGTLTPGESAEAIVRIASDGTRETRRSPLAQNRSKVAFLDAKLPRVWPVFGLGVFAASDSVIHPDLPSTLIHVSELAHFMRLRRQQFLASGATVVNIKTAWAAMMLHASIDPADLEQHLQRIRVNPKVCAGHAD</sequence>
<dbReference type="PROSITE" id="PS50965">
    <property type="entry name" value="NERD"/>
    <property type="match status" value="1"/>
</dbReference>
<name>A0ABX5KV19_9BURK</name>
<dbReference type="Pfam" id="PF08378">
    <property type="entry name" value="NERD"/>
    <property type="match status" value="1"/>
</dbReference>
<keyword evidence="3" id="KW-1185">Reference proteome</keyword>